<evidence type="ECO:0000313" key="2">
    <source>
        <dbReference type="Proteomes" id="UP000198983"/>
    </source>
</evidence>
<organism evidence="1 2">
    <name type="scientific">Actinopolymorpha singaporensis</name>
    <dbReference type="NCBI Taxonomy" id="117157"/>
    <lineage>
        <taxon>Bacteria</taxon>
        <taxon>Bacillati</taxon>
        <taxon>Actinomycetota</taxon>
        <taxon>Actinomycetes</taxon>
        <taxon>Propionibacteriales</taxon>
        <taxon>Actinopolymorphaceae</taxon>
        <taxon>Actinopolymorpha</taxon>
    </lineage>
</organism>
<name>A0A1H1MJZ0_9ACTN</name>
<dbReference type="EMBL" id="LT629732">
    <property type="protein sequence ID" value="SDR86279.1"/>
    <property type="molecule type" value="Genomic_DNA"/>
</dbReference>
<sequence length="230" mass="25115">MSLIFARHGESHANLLNVFANREPSHPLTDRGREQAVALARRLAGRTIVGRPMGDRTSGDHFTVGRIHTSPLLRAVQTARILGHELGVPVVVSDALREYDVGSYEGSGDPAHWREYDEVLEAWLVRNEADRRVGGGENLHEIRARFRSFVDELGTRAGNTVLVGHGGLYRCALPGVLSNVTPRWALAHPLANTETVTARPHRGRLVAVAWGDLDVGPDGVLDELRPPDGS</sequence>
<dbReference type="InterPro" id="IPR050275">
    <property type="entry name" value="PGM_Phosphatase"/>
</dbReference>
<dbReference type="Proteomes" id="UP000198983">
    <property type="component" value="Chromosome I"/>
</dbReference>
<dbReference type="GO" id="GO:0005737">
    <property type="term" value="C:cytoplasm"/>
    <property type="evidence" value="ECO:0007669"/>
    <property type="project" value="TreeGrafter"/>
</dbReference>
<dbReference type="Gene3D" id="3.40.50.1240">
    <property type="entry name" value="Phosphoglycerate mutase-like"/>
    <property type="match status" value="1"/>
</dbReference>
<dbReference type="GO" id="GO:0016791">
    <property type="term" value="F:phosphatase activity"/>
    <property type="evidence" value="ECO:0007669"/>
    <property type="project" value="TreeGrafter"/>
</dbReference>
<protein>
    <submittedName>
        <fullName evidence="1">Probable phosphoglycerate mutase</fullName>
    </submittedName>
</protein>
<dbReference type="Pfam" id="PF00300">
    <property type="entry name" value="His_Phos_1"/>
    <property type="match status" value="1"/>
</dbReference>
<dbReference type="CDD" id="cd07067">
    <property type="entry name" value="HP_PGM_like"/>
    <property type="match status" value="1"/>
</dbReference>
<dbReference type="RefSeq" id="WP_157728202.1">
    <property type="nucleotide sequence ID" value="NZ_LT629732.1"/>
</dbReference>
<evidence type="ECO:0000313" key="1">
    <source>
        <dbReference type="EMBL" id="SDR86279.1"/>
    </source>
</evidence>
<dbReference type="InterPro" id="IPR029033">
    <property type="entry name" value="His_PPase_superfam"/>
</dbReference>
<proteinExistence type="predicted"/>
<gene>
    <name evidence="1" type="ORF">SAMN04489717_0830</name>
</gene>
<dbReference type="SUPFAM" id="SSF53254">
    <property type="entry name" value="Phosphoglycerate mutase-like"/>
    <property type="match status" value="1"/>
</dbReference>
<accession>A0A1H1MJZ0</accession>
<dbReference type="AlphaFoldDB" id="A0A1H1MJZ0"/>
<keyword evidence="2" id="KW-1185">Reference proteome</keyword>
<dbReference type="SMART" id="SM00855">
    <property type="entry name" value="PGAM"/>
    <property type="match status" value="1"/>
</dbReference>
<dbReference type="OrthoDB" id="9793115at2"/>
<dbReference type="InterPro" id="IPR013078">
    <property type="entry name" value="His_Pase_superF_clade-1"/>
</dbReference>
<dbReference type="PANTHER" id="PTHR48100:SF1">
    <property type="entry name" value="HISTIDINE PHOSPHATASE FAMILY PROTEIN-RELATED"/>
    <property type="match status" value="1"/>
</dbReference>
<dbReference type="PANTHER" id="PTHR48100">
    <property type="entry name" value="BROAD-SPECIFICITY PHOSPHATASE YOR283W-RELATED"/>
    <property type="match status" value="1"/>
</dbReference>
<reference evidence="1 2" key="1">
    <citation type="submission" date="2016-10" db="EMBL/GenBank/DDBJ databases">
        <authorList>
            <person name="de Groot N.N."/>
        </authorList>
    </citation>
    <scope>NUCLEOTIDE SEQUENCE [LARGE SCALE GENOMIC DNA]</scope>
    <source>
        <strain evidence="1 2">DSM 22024</strain>
    </source>
</reference>
<dbReference type="STRING" id="117157.SAMN04489717_0830"/>